<evidence type="ECO:0000256" key="1">
    <source>
        <dbReference type="SAM" id="MobiDB-lite"/>
    </source>
</evidence>
<accession>A0AAE0AE18</accession>
<feature type="region of interest" description="Disordered" evidence="1">
    <location>
        <begin position="138"/>
        <end position="159"/>
    </location>
</feature>
<dbReference type="Proteomes" id="UP001281410">
    <property type="component" value="Unassembled WGS sequence"/>
</dbReference>
<comment type="caution">
    <text evidence="2">The sequence shown here is derived from an EMBL/GenBank/DDBJ whole genome shotgun (WGS) entry which is preliminary data.</text>
</comment>
<protein>
    <submittedName>
        <fullName evidence="2">Uncharacterized protein</fullName>
    </submittedName>
</protein>
<proteinExistence type="predicted"/>
<gene>
    <name evidence="2" type="ORF">Dsin_016524</name>
</gene>
<evidence type="ECO:0000313" key="3">
    <source>
        <dbReference type="Proteomes" id="UP001281410"/>
    </source>
</evidence>
<organism evidence="2 3">
    <name type="scientific">Dipteronia sinensis</name>
    <dbReference type="NCBI Taxonomy" id="43782"/>
    <lineage>
        <taxon>Eukaryota</taxon>
        <taxon>Viridiplantae</taxon>
        <taxon>Streptophyta</taxon>
        <taxon>Embryophyta</taxon>
        <taxon>Tracheophyta</taxon>
        <taxon>Spermatophyta</taxon>
        <taxon>Magnoliopsida</taxon>
        <taxon>eudicotyledons</taxon>
        <taxon>Gunneridae</taxon>
        <taxon>Pentapetalae</taxon>
        <taxon>rosids</taxon>
        <taxon>malvids</taxon>
        <taxon>Sapindales</taxon>
        <taxon>Sapindaceae</taxon>
        <taxon>Hippocastanoideae</taxon>
        <taxon>Acereae</taxon>
        <taxon>Dipteronia</taxon>
    </lineage>
</organism>
<evidence type="ECO:0000313" key="2">
    <source>
        <dbReference type="EMBL" id="KAK3211818.1"/>
    </source>
</evidence>
<feature type="compositionally biased region" description="Basic and acidic residues" evidence="1">
    <location>
        <begin position="140"/>
        <end position="159"/>
    </location>
</feature>
<reference evidence="2" key="1">
    <citation type="journal article" date="2023" name="Plant J.">
        <title>Genome sequences and population genomics provide insights into the demographic history, inbreeding, and mutation load of two 'living fossil' tree species of Dipteronia.</title>
        <authorList>
            <person name="Feng Y."/>
            <person name="Comes H.P."/>
            <person name="Chen J."/>
            <person name="Zhu S."/>
            <person name="Lu R."/>
            <person name="Zhang X."/>
            <person name="Li P."/>
            <person name="Qiu J."/>
            <person name="Olsen K.M."/>
            <person name="Qiu Y."/>
        </authorList>
    </citation>
    <scope>NUCLEOTIDE SEQUENCE</scope>
    <source>
        <strain evidence="2">NBL</strain>
    </source>
</reference>
<dbReference type="PANTHER" id="PTHR35463:SF10">
    <property type="entry name" value="TRANSMEMBRANE PROTEIN"/>
    <property type="match status" value="1"/>
</dbReference>
<keyword evidence="3" id="KW-1185">Reference proteome</keyword>
<dbReference type="AlphaFoldDB" id="A0AAE0AE18"/>
<name>A0AAE0AE18_9ROSI</name>
<dbReference type="PANTHER" id="PTHR35463">
    <property type="entry name" value="TRANSMEMBRANE PROTEIN"/>
    <property type="match status" value="1"/>
</dbReference>
<sequence length="159" mass="17845">MFVPKVGILVQQVGMLVRQVEMLIQTQKIVLWVIRRQVGDGGQHRAQYNEEKPPFSKILADTISLLKKSHQSSWEKVKAVLHGMRLQFFPPNLDFRGGEEVNGGESMKEAAKKSIRMSKTSVEKSAKSAAEMVGEAVENTAEKVKNTVSNKEDYSQDEL</sequence>
<dbReference type="EMBL" id="JANJYJ010000005">
    <property type="protein sequence ID" value="KAK3211818.1"/>
    <property type="molecule type" value="Genomic_DNA"/>
</dbReference>